<evidence type="ECO:0000313" key="6">
    <source>
        <dbReference type="EMBL" id="ASP40685.1"/>
    </source>
</evidence>
<dbReference type="AlphaFoldDB" id="A0A222FNS8"/>
<dbReference type="InterPro" id="IPR018976">
    <property type="entry name" value="Imelysin-like"/>
</dbReference>
<keyword evidence="2 4" id="KW-0732">Signal</keyword>
<dbReference type="PROSITE" id="PS51257">
    <property type="entry name" value="PROKAR_LIPOPROTEIN"/>
    <property type="match status" value="1"/>
</dbReference>
<evidence type="ECO:0000256" key="2">
    <source>
        <dbReference type="ARBA" id="ARBA00022729"/>
    </source>
</evidence>
<reference evidence="6 7" key="1">
    <citation type="submission" date="2017-07" db="EMBL/GenBank/DDBJ databases">
        <title>Annotated genome sequence of Bacterioplanes sanyensis isolated from Red Sea.</title>
        <authorList>
            <person name="Rehman Z.U."/>
        </authorList>
    </citation>
    <scope>NUCLEOTIDE SEQUENCE [LARGE SCALE GENOMIC DNA]</scope>
    <source>
        <strain evidence="6 7">NV9</strain>
    </source>
</reference>
<dbReference type="CDD" id="cd14657">
    <property type="entry name" value="Imelysin_IrpA-like"/>
    <property type="match status" value="1"/>
</dbReference>
<keyword evidence="7" id="KW-1185">Reference proteome</keyword>
<evidence type="ECO:0000259" key="5">
    <source>
        <dbReference type="Pfam" id="PF09375"/>
    </source>
</evidence>
<feature type="region of interest" description="Disordered" evidence="3">
    <location>
        <begin position="23"/>
        <end position="42"/>
    </location>
</feature>
<sequence length="493" mass="52530">MNKLKLAAAISAALLMAACGSDDNDSKDPVVDPGTDSSGSSLNLENVQKALKTNADIAYAAYSDSVITAQALKAAIAAFKAEPTQANLDAAKLAWLVAREPYGQTEVYRFRMSPIDSSDYSSEDGPEGDINAWPLGEALIDYVKTNDSDFGTDQIGVTAHQTDVNNGEAIDANVATNSPAENIIGNREIVINADLLANTATAEDEHDVISGYHAIEFLLWGQDLNNDAMPTDGTDRGTAVKTWAAQNLAFGGQRPLTDFTTDANADRRFQFLEVAVDKLIADLQQVRDGWAEGASYRTAFMTVSNTADAKQKLAEIMTGMGTLSEGELGGERMQIAFSANSQEDEHSCFSDNTHRDIWLNAEGVSNSFYGRYAGYDSDLDGVDDVTTNAVDGYGLDDLLNDQGQQALVTTLTASLTKTENAYTAIDTQARAGTPFDVLIQSTDSTSVADTIIALNEQAAVITQIANTLELGTVVVDPEASACDTTNPTQSCDE</sequence>
<dbReference type="KEGG" id="bsan:CHH28_19315"/>
<evidence type="ECO:0000256" key="4">
    <source>
        <dbReference type="SAM" id="SignalP"/>
    </source>
</evidence>
<evidence type="ECO:0000256" key="1">
    <source>
        <dbReference type="ARBA" id="ARBA00004196"/>
    </source>
</evidence>
<dbReference type="InterPro" id="IPR038352">
    <property type="entry name" value="Imelysin_sf"/>
</dbReference>
<dbReference type="GO" id="GO:0030313">
    <property type="term" value="C:cell envelope"/>
    <property type="evidence" value="ECO:0007669"/>
    <property type="project" value="UniProtKB-SubCell"/>
</dbReference>
<dbReference type="EMBL" id="CP022530">
    <property type="protein sequence ID" value="ASP40685.1"/>
    <property type="molecule type" value="Genomic_DNA"/>
</dbReference>
<organism evidence="6 7">
    <name type="scientific">Bacterioplanes sanyensis</name>
    <dbReference type="NCBI Taxonomy" id="1249553"/>
    <lineage>
        <taxon>Bacteria</taxon>
        <taxon>Pseudomonadati</taxon>
        <taxon>Pseudomonadota</taxon>
        <taxon>Gammaproteobacteria</taxon>
        <taxon>Oceanospirillales</taxon>
        <taxon>Oceanospirillaceae</taxon>
        <taxon>Bacterioplanes</taxon>
    </lineage>
</organism>
<feature type="signal peptide" evidence="4">
    <location>
        <begin position="1"/>
        <end position="21"/>
    </location>
</feature>
<feature type="domain" description="Imelysin-like" evidence="5">
    <location>
        <begin position="58"/>
        <end position="460"/>
    </location>
</feature>
<protein>
    <submittedName>
        <fullName evidence="6">Peptidase, imelysin family protein</fullName>
    </submittedName>
</protein>
<dbReference type="RefSeq" id="WP_094061846.1">
    <property type="nucleotide sequence ID" value="NZ_CP022530.1"/>
</dbReference>
<dbReference type="Pfam" id="PF09375">
    <property type="entry name" value="Peptidase_M75"/>
    <property type="match status" value="1"/>
</dbReference>
<dbReference type="Gene3D" id="1.20.1420.20">
    <property type="entry name" value="M75 peptidase, HXXE motif"/>
    <property type="match status" value="1"/>
</dbReference>
<gene>
    <name evidence="6" type="ORF">CHH28_19315</name>
</gene>
<comment type="subcellular location">
    <subcellularLocation>
        <location evidence="1">Cell envelope</location>
    </subcellularLocation>
</comment>
<evidence type="ECO:0000313" key="7">
    <source>
        <dbReference type="Proteomes" id="UP000202440"/>
    </source>
</evidence>
<evidence type="ECO:0000256" key="3">
    <source>
        <dbReference type="SAM" id="MobiDB-lite"/>
    </source>
</evidence>
<dbReference type="OrthoDB" id="9764688at2"/>
<feature type="chain" id="PRO_5012443053" evidence="4">
    <location>
        <begin position="22"/>
        <end position="493"/>
    </location>
</feature>
<proteinExistence type="predicted"/>
<dbReference type="Proteomes" id="UP000202440">
    <property type="component" value="Chromosome"/>
</dbReference>
<accession>A0A222FNS8</accession>
<name>A0A222FNS8_9GAMM</name>